<feature type="transmembrane region" description="Helical" evidence="5">
    <location>
        <begin position="168"/>
        <end position="187"/>
    </location>
</feature>
<feature type="transmembrane region" description="Helical" evidence="5">
    <location>
        <begin position="53"/>
        <end position="73"/>
    </location>
</feature>
<feature type="transmembrane region" description="Helical" evidence="5">
    <location>
        <begin position="93"/>
        <end position="116"/>
    </location>
</feature>
<evidence type="ECO:0000256" key="3">
    <source>
        <dbReference type="ARBA" id="ARBA00022989"/>
    </source>
</evidence>
<dbReference type="Gene3D" id="1.20.1740.10">
    <property type="entry name" value="Amino acid/polyamine transporter I"/>
    <property type="match status" value="1"/>
</dbReference>
<feature type="transmembrane region" description="Helical" evidence="5">
    <location>
        <begin position="392"/>
        <end position="411"/>
    </location>
</feature>
<keyword evidence="7" id="KW-1185">Reference proteome</keyword>
<evidence type="ECO:0000256" key="1">
    <source>
        <dbReference type="ARBA" id="ARBA00004141"/>
    </source>
</evidence>
<dbReference type="InterPro" id="IPR050598">
    <property type="entry name" value="AminoAcid_Transporter"/>
</dbReference>
<dbReference type="InterPro" id="IPR002293">
    <property type="entry name" value="AA/rel_permease1"/>
</dbReference>
<organism evidence="6 7">
    <name type="scientific">Nocardioides salarius</name>
    <dbReference type="NCBI Taxonomy" id="374513"/>
    <lineage>
        <taxon>Bacteria</taxon>
        <taxon>Bacillati</taxon>
        <taxon>Actinomycetota</taxon>
        <taxon>Actinomycetes</taxon>
        <taxon>Propionibacteriales</taxon>
        <taxon>Nocardioidaceae</taxon>
        <taxon>Nocardioides</taxon>
    </lineage>
</organism>
<dbReference type="PIRSF" id="PIRSF006060">
    <property type="entry name" value="AA_transporter"/>
    <property type="match status" value="1"/>
</dbReference>
<dbReference type="EMBL" id="JAFBBZ010000001">
    <property type="protein sequence ID" value="MBM7509622.1"/>
    <property type="molecule type" value="Genomic_DNA"/>
</dbReference>
<evidence type="ECO:0000313" key="6">
    <source>
        <dbReference type="EMBL" id="MBM7509622.1"/>
    </source>
</evidence>
<feature type="transmembrane region" description="Helical" evidence="5">
    <location>
        <begin position="241"/>
        <end position="264"/>
    </location>
</feature>
<name>A0ABS2MEK8_9ACTN</name>
<feature type="transmembrane region" description="Helical" evidence="5">
    <location>
        <begin position="207"/>
        <end position="229"/>
    </location>
</feature>
<dbReference type="PANTHER" id="PTHR11785">
    <property type="entry name" value="AMINO ACID TRANSPORTER"/>
    <property type="match status" value="1"/>
</dbReference>
<comment type="subcellular location">
    <subcellularLocation>
        <location evidence="1">Membrane</location>
        <topology evidence="1">Multi-pass membrane protein</topology>
    </subcellularLocation>
</comment>
<comment type="caution">
    <text evidence="6">The sequence shown here is derived from an EMBL/GenBank/DDBJ whole genome shotgun (WGS) entry which is preliminary data.</text>
</comment>
<reference evidence="6 7" key="1">
    <citation type="submission" date="2021-01" db="EMBL/GenBank/DDBJ databases">
        <title>Sequencing the genomes of 1000 actinobacteria strains.</title>
        <authorList>
            <person name="Klenk H.-P."/>
        </authorList>
    </citation>
    <scope>NUCLEOTIDE SEQUENCE [LARGE SCALE GENOMIC DNA]</scope>
    <source>
        <strain evidence="6 7">DSM 18239</strain>
    </source>
</reference>
<feature type="transmembrane region" description="Helical" evidence="5">
    <location>
        <begin position="417"/>
        <end position="438"/>
    </location>
</feature>
<feature type="transmembrane region" description="Helical" evidence="5">
    <location>
        <begin position="284"/>
        <end position="317"/>
    </location>
</feature>
<feature type="transmembrane region" description="Helical" evidence="5">
    <location>
        <begin position="361"/>
        <end position="380"/>
    </location>
</feature>
<dbReference type="PANTHER" id="PTHR11785:SF512">
    <property type="entry name" value="SOBREMESA, ISOFORM B"/>
    <property type="match status" value="1"/>
</dbReference>
<evidence type="ECO:0000256" key="5">
    <source>
        <dbReference type="SAM" id="Phobius"/>
    </source>
</evidence>
<keyword evidence="4 5" id="KW-0472">Membrane</keyword>
<feature type="transmembrane region" description="Helical" evidence="5">
    <location>
        <begin position="338"/>
        <end position="355"/>
    </location>
</feature>
<accession>A0ABS2MEK8</accession>
<feature type="transmembrane region" description="Helical" evidence="5">
    <location>
        <begin position="21"/>
        <end position="41"/>
    </location>
</feature>
<gene>
    <name evidence="6" type="ORF">JOE61_003436</name>
</gene>
<sequence length="450" mass="46508">MQTNPRAADDHQSPEDAPGSLTLVGAVSLGTGVMIGAGIFALTGQTARLAGNWFPAAFVAAAVVVALSAYSYVKLSNAYPSSGGVAKFLREEYGPGAATGVFAILMYVSMVISQSLVARTFGAYVLQIVGLEPVSLWVPVFAIGLLATAFVVNVAGNRAIEVSQRSMAAVKIIGLGVFAVVGLWLASGANFTNGTSAAGLDTSAEGFLAAVALAILAYKGFTTITNSGGDIVDPHRNTGRAIVIALGICTVVYLAIATAVAGNLSLPEILAAEDFSLAEAARPALGGAGVWFTVSLAIVATASGVMASIFASSRLLAMLTRMKQVPHRDFGMPGTVRIHATVYTVAFAMALAATLDLSRIAALGAIYYLIMDIAIHWGLLTRLRDRIDFNPAIVIAAIVLDVVVLAAFVWVKAADDALSLYVAGAGIVVIVAGERLLMRSHTRADGTMDM</sequence>
<protein>
    <submittedName>
        <fullName evidence="6">Amino acid transporter</fullName>
    </submittedName>
</protein>
<dbReference type="Proteomes" id="UP000732378">
    <property type="component" value="Unassembled WGS sequence"/>
</dbReference>
<dbReference type="Pfam" id="PF13520">
    <property type="entry name" value="AA_permease_2"/>
    <property type="match status" value="1"/>
</dbReference>
<evidence type="ECO:0000313" key="7">
    <source>
        <dbReference type="Proteomes" id="UP000732378"/>
    </source>
</evidence>
<evidence type="ECO:0000256" key="4">
    <source>
        <dbReference type="ARBA" id="ARBA00023136"/>
    </source>
</evidence>
<proteinExistence type="predicted"/>
<feature type="transmembrane region" description="Helical" evidence="5">
    <location>
        <begin position="136"/>
        <end position="156"/>
    </location>
</feature>
<keyword evidence="3 5" id="KW-1133">Transmembrane helix</keyword>
<evidence type="ECO:0000256" key="2">
    <source>
        <dbReference type="ARBA" id="ARBA00022692"/>
    </source>
</evidence>
<dbReference type="RefSeq" id="WP_193670819.1">
    <property type="nucleotide sequence ID" value="NZ_JACDTV010000019.1"/>
</dbReference>
<keyword evidence="2 5" id="KW-0812">Transmembrane</keyword>